<reference evidence="1" key="1">
    <citation type="submission" date="2022-02" db="EMBL/GenBank/DDBJ databases">
        <title>Plant Genome Project.</title>
        <authorList>
            <person name="Zhang R.-G."/>
        </authorList>
    </citation>
    <scope>NUCLEOTIDE SEQUENCE</scope>
    <source>
        <strain evidence="1">AT1</strain>
    </source>
</reference>
<dbReference type="EMBL" id="CM046390">
    <property type="protein sequence ID" value="KAI8563166.1"/>
    <property type="molecule type" value="Genomic_DNA"/>
</dbReference>
<proteinExistence type="predicted"/>
<gene>
    <name evidence="1" type="ORF">RHMOL_Rhmol03G0091300</name>
</gene>
<dbReference type="Proteomes" id="UP001062846">
    <property type="component" value="Chromosome 3"/>
</dbReference>
<sequence length="103" mass="11514">MVLCSGVRNTVLRISESSDVLSDSSDLISTINGSRLLVAEMRSEPSNAHTMLCTSLISTNLKFYFRTLCFLSTELYSFLESFYITCTLDSLSLIMQSHVKSQN</sequence>
<organism evidence="1 2">
    <name type="scientific">Rhododendron molle</name>
    <name type="common">Chinese azalea</name>
    <name type="synonym">Azalea mollis</name>
    <dbReference type="NCBI Taxonomy" id="49168"/>
    <lineage>
        <taxon>Eukaryota</taxon>
        <taxon>Viridiplantae</taxon>
        <taxon>Streptophyta</taxon>
        <taxon>Embryophyta</taxon>
        <taxon>Tracheophyta</taxon>
        <taxon>Spermatophyta</taxon>
        <taxon>Magnoliopsida</taxon>
        <taxon>eudicotyledons</taxon>
        <taxon>Gunneridae</taxon>
        <taxon>Pentapetalae</taxon>
        <taxon>asterids</taxon>
        <taxon>Ericales</taxon>
        <taxon>Ericaceae</taxon>
        <taxon>Ericoideae</taxon>
        <taxon>Rhodoreae</taxon>
        <taxon>Rhododendron</taxon>
    </lineage>
</organism>
<comment type="caution">
    <text evidence="1">The sequence shown here is derived from an EMBL/GenBank/DDBJ whole genome shotgun (WGS) entry which is preliminary data.</text>
</comment>
<name>A0ACC0PDE8_RHOML</name>
<keyword evidence="2" id="KW-1185">Reference proteome</keyword>
<protein>
    <submittedName>
        <fullName evidence="1">Uncharacterized protein</fullName>
    </submittedName>
</protein>
<accession>A0ACC0PDE8</accession>
<evidence type="ECO:0000313" key="2">
    <source>
        <dbReference type="Proteomes" id="UP001062846"/>
    </source>
</evidence>
<evidence type="ECO:0000313" key="1">
    <source>
        <dbReference type="EMBL" id="KAI8563166.1"/>
    </source>
</evidence>